<protein>
    <recommendedName>
        <fullName evidence="4">Alpha/beta hydrolase</fullName>
    </recommendedName>
</protein>
<dbReference type="EMBL" id="JBHTGP010000003">
    <property type="protein sequence ID" value="MFD0683658.1"/>
    <property type="molecule type" value="Genomic_DNA"/>
</dbReference>
<evidence type="ECO:0000313" key="2">
    <source>
        <dbReference type="EMBL" id="MFD0683658.1"/>
    </source>
</evidence>
<gene>
    <name evidence="2" type="ORF">ACFQZM_04040</name>
</gene>
<evidence type="ECO:0000313" key="3">
    <source>
        <dbReference type="Proteomes" id="UP001597063"/>
    </source>
</evidence>
<organism evidence="2 3">
    <name type="scientific">Actinomadura fibrosa</name>
    <dbReference type="NCBI Taxonomy" id="111802"/>
    <lineage>
        <taxon>Bacteria</taxon>
        <taxon>Bacillati</taxon>
        <taxon>Actinomycetota</taxon>
        <taxon>Actinomycetes</taxon>
        <taxon>Streptosporangiales</taxon>
        <taxon>Thermomonosporaceae</taxon>
        <taxon>Actinomadura</taxon>
    </lineage>
</organism>
<evidence type="ECO:0008006" key="4">
    <source>
        <dbReference type="Google" id="ProtNLM"/>
    </source>
</evidence>
<feature type="region of interest" description="Disordered" evidence="1">
    <location>
        <begin position="106"/>
        <end position="126"/>
    </location>
</feature>
<evidence type="ECO:0000256" key="1">
    <source>
        <dbReference type="SAM" id="MobiDB-lite"/>
    </source>
</evidence>
<dbReference type="RefSeq" id="WP_131754832.1">
    <property type="nucleotide sequence ID" value="NZ_CAACUY010000001.1"/>
</dbReference>
<comment type="caution">
    <text evidence="2">The sequence shown here is derived from an EMBL/GenBank/DDBJ whole genome shotgun (WGS) entry which is preliminary data.</text>
</comment>
<dbReference type="InterPro" id="IPR029058">
    <property type="entry name" value="AB_hydrolase_fold"/>
</dbReference>
<accession>A0ABW2XB09</accession>
<keyword evidence="3" id="KW-1185">Reference proteome</keyword>
<feature type="compositionally biased region" description="Basic and acidic residues" evidence="1">
    <location>
        <begin position="106"/>
        <end position="125"/>
    </location>
</feature>
<dbReference type="Proteomes" id="UP001597063">
    <property type="component" value="Unassembled WGS sequence"/>
</dbReference>
<dbReference type="SUPFAM" id="SSF53474">
    <property type="entry name" value="alpha/beta-Hydrolases"/>
    <property type="match status" value="1"/>
</dbReference>
<sequence length="189" mass="19811">MTPGTLVLLHAPGTTAASWGDLPEMLRSYGLDVIAPDVADGAGARYVARVSLIISATAPAVPLVLVAHGAAGPLLPAVALAQRAAHRPVGGYVFVDAELPRPLRVHDHSAHGHGAHDRGAHDGAPRDAVPVPPDWPEAPCGYLRTHADRASAPERDETVREARLRGWQVREHEPPAAVAQALSELVATL</sequence>
<name>A0ABW2XB09_9ACTN</name>
<proteinExistence type="predicted"/>
<reference evidence="3" key="1">
    <citation type="journal article" date="2019" name="Int. J. Syst. Evol. Microbiol.">
        <title>The Global Catalogue of Microorganisms (GCM) 10K type strain sequencing project: providing services to taxonomists for standard genome sequencing and annotation.</title>
        <authorList>
            <consortium name="The Broad Institute Genomics Platform"/>
            <consortium name="The Broad Institute Genome Sequencing Center for Infectious Disease"/>
            <person name="Wu L."/>
            <person name="Ma J."/>
        </authorList>
    </citation>
    <scope>NUCLEOTIDE SEQUENCE [LARGE SCALE GENOMIC DNA]</scope>
    <source>
        <strain evidence="3">JCM 9371</strain>
    </source>
</reference>